<proteinExistence type="predicted"/>
<accession>A0ABQ1M732</accession>
<evidence type="ECO:0000313" key="1">
    <source>
        <dbReference type="EMBL" id="GGC35535.1"/>
    </source>
</evidence>
<keyword evidence="2" id="KW-1185">Reference proteome</keyword>
<evidence type="ECO:0000313" key="2">
    <source>
        <dbReference type="Proteomes" id="UP000602004"/>
    </source>
</evidence>
<dbReference type="Proteomes" id="UP000602004">
    <property type="component" value="Unassembled WGS sequence"/>
</dbReference>
<name>A0ABQ1M732_9BURK</name>
<sequence length="169" mass="19472">MKLTDFLIGLEFMEGPFWWRCTDVGTRSIAAIKLVEDDPVWYVGPPYMIEEVVLDEARLAGCHLTEDEHIEAALVEADTSGHPGYPHEAVRRMTKARLKSRAYPRRGMFRFDRVWNDGEILHPYAAHQVGQEWKISFYLPFTQSWDEMPEMQFIALPIATALDVKSRSG</sequence>
<gene>
    <name evidence="1" type="ORF">GCM10011400_22720</name>
</gene>
<protein>
    <submittedName>
        <fullName evidence="1">Uncharacterized protein</fullName>
    </submittedName>
</protein>
<reference evidence="2" key="1">
    <citation type="journal article" date="2019" name="Int. J. Syst. Evol. Microbiol.">
        <title>The Global Catalogue of Microorganisms (GCM) 10K type strain sequencing project: providing services to taxonomists for standard genome sequencing and annotation.</title>
        <authorList>
            <consortium name="The Broad Institute Genomics Platform"/>
            <consortium name="The Broad Institute Genome Sequencing Center for Infectious Disease"/>
            <person name="Wu L."/>
            <person name="Ma J."/>
        </authorList>
    </citation>
    <scope>NUCLEOTIDE SEQUENCE [LARGE SCALE GENOMIC DNA]</scope>
    <source>
        <strain evidence="2">CGMCC 1.15103</strain>
    </source>
</reference>
<dbReference type="RefSeq" id="WP_115781506.1">
    <property type="nucleotide sequence ID" value="NZ_BMHL01000003.1"/>
</dbReference>
<dbReference type="EMBL" id="BMHL01000003">
    <property type="protein sequence ID" value="GGC35535.1"/>
    <property type="molecule type" value="Genomic_DNA"/>
</dbReference>
<comment type="caution">
    <text evidence="1">The sequence shown here is derived from an EMBL/GenBank/DDBJ whole genome shotgun (WGS) entry which is preliminary data.</text>
</comment>
<organism evidence="1 2">
    <name type="scientific">Paraburkholderia caffeinilytica</name>
    <dbReference type="NCBI Taxonomy" id="1761016"/>
    <lineage>
        <taxon>Bacteria</taxon>
        <taxon>Pseudomonadati</taxon>
        <taxon>Pseudomonadota</taxon>
        <taxon>Betaproteobacteria</taxon>
        <taxon>Burkholderiales</taxon>
        <taxon>Burkholderiaceae</taxon>
        <taxon>Paraburkholderia</taxon>
    </lineage>
</organism>